<feature type="chain" id="PRO_5031539216" evidence="1">
    <location>
        <begin position="25"/>
        <end position="190"/>
    </location>
</feature>
<comment type="caution">
    <text evidence="3">The sequence shown here is derived from an EMBL/GenBank/DDBJ whole genome shotgun (WGS) entry which is preliminary data.</text>
</comment>
<name>A0A7V7PT52_9HYPH</name>
<protein>
    <submittedName>
        <fullName evidence="3">DUF4142 domain-containing protein</fullName>
    </submittedName>
</protein>
<evidence type="ECO:0000259" key="2">
    <source>
        <dbReference type="Pfam" id="PF13628"/>
    </source>
</evidence>
<proteinExistence type="predicted"/>
<dbReference type="InterPro" id="IPR012347">
    <property type="entry name" value="Ferritin-like"/>
</dbReference>
<feature type="domain" description="DUF4142" evidence="2">
    <location>
        <begin position="40"/>
        <end position="181"/>
    </location>
</feature>
<gene>
    <name evidence="3" type="ORF">F6X38_01640</name>
</gene>
<keyword evidence="1" id="KW-0732">Signal</keyword>
<keyword evidence="4" id="KW-1185">Reference proteome</keyword>
<evidence type="ECO:0000256" key="1">
    <source>
        <dbReference type="SAM" id="SignalP"/>
    </source>
</evidence>
<dbReference type="EMBL" id="VZDO01000001">
    <property type="protein sequence ID" value="KAB0682811.1"/>
    <property type="molecule type" value="Genomic_DNA"/>
</dbReference>
<dbReference type="AlphaFoldDB" id="A0A7V7PT52"/>
<feature type="signal peptide" evidence="1">
    <location>
        <begin position="1"/>
        <end position="24"/>
    </location>
</feature>
<evidence type="ECO:0000313" key="3">
    <source>
        <dbReference type="EMBL" id="KAB0682811.1"/>
    </source>
</evidence>
<dbReference type="InterPro" id="IPR025419">
    <property type="entry name" value="DUF4142"/>
</dbReference>
<dbReference type="RefSeq" id="WP_150967782.1">
    <property type="nucleotide sequence ID" value="NZ_VZDO01000001.1"/>
</dbReference>
<reference evidence="3 4" key="1">
    <citation type="submission" date="2019-09" db="EMBL/GenBank/DDBJ databases">
        <title>YIM 132180 draft genome.</title>
        <authorList>
            <person name="Zhang K."/>
        </authorList>
    </citation>
    <scope>NUCLEOTIDE SEQUENCE [LARGE SCALE GENOMIC DNA]</scope>
    <source>
        <strain evidence="3 4">YIM 132180</strain>
    </source>
</reference>
<evidence type="ECO:0000313" key="4">
    <source>
        <dbReference type="Proteomes" id="UP000432089"/>
    </source>
</evidence>
<accession>A0A7V7PT52</accession>
<organism evidence="3 4">
    <name type="scientific">Plantimonas leprariae</name>
    <dbReference type="NCBI Taxonomy" id="2615207"/>
    <lineage>
        <taxon>Bacteria</taxon>
        <taxon>Pseudomonadati</taxon>
        <taxon>Pseudomonadota</taxon>
        <taxon>Alphaproteobacteria</taxon>
        <taxon>Hyphomicrobiales</taxon>
        <taxon>Aurantimonadaceae</taxon>
        <taxon>Plantimonas</taxon>
    </lineage>
</organism>
<dbReference type="Proteomes" id="UP000432089">
    <property type="component" value="Unassembled WGS sequence"/>
</dbReference>
<dbReference type="Pfam" id="PF13628">
    <property type="entry name" value="DUF4142"/>
    <property type="match status" value="1"/>
</dbReference>
<sequence length="190" mass="20734">MHRRQILSSIAALSAGFVATSAFAQATAKKTDPEAMGEAERKHAMMTMKVGALSLATSRIAEKKDTGPMVAQFAMFEVAEQETIADVLNSMKKSESAAKGSMTKPSEAEVMDMLDAEGKQMVEKLQGLSGTEFSKMYVMAQTEGHQKLLAIQEEYLKVGENREHLNVTKLARGQIKEHLKLLADIKTDLG</sequence>
<dbReference type="Gene3D" id="1.20.1260.10">
    <property type="match status" value="1"/>
</dbReference>